<dbReference type="Proteomes" id="UP001162483">
    <property type="component" value="Unassembled WGS sequence"/>
</dbReference>
<reference evidence="1" key="1">
    <citation type="submission" date="2023-05" db="EMBL/GenBank/DDBJ databases">
        <authorList>
            <person name="Stuckert A."/>
        </authorList>
    </citation>
    <scope>NUCLEOTIDE SEQUENCE</scope>
</reference>
<feature type="non-terminal residue" evidence="1">
    <location>
        <position position="88"/>
    </location>
</feature>
<gene>
    <name evidence="1" type="ORF">SPARVUS_LOCUS15420907</name>
</gene>
<proteinExistence type="predicted"/>
<accession>A0ABN9H4P2</accession>
<dbReference type="EMBL" id="CATNWA010020093">
    <property type="protein sequence ID" value="CAI9616677.1"/>
    <property type="molecule type" value="Genomic_DNA"/>
</dbReference>
<name>A0ABN9H4P2_9NEOB</name>
<protein>
    <submittedName>
        <fullName evidence="1">Uncharacterized protein</fullName>
    </submittedName>
</protein>
<sequence>MCGLPASGPRRRAATHLPVIKKYVLRARAPRAPSTHVQYSRSPLSIGTFPDHVTACHRLVTSGVSGGGGMHACSKPGKTATCRYCSCH</sequence>
<organism evidence="1 2">
    <name type="scientific">Staurois parvus</name>
    <dbReference type="NCBI Taxonomy" id="386267"/>
    <lineage>
        <taxon>Eukaryota</taxon>
        <taxon>Metazoa</taxon>
        <taxon>Chordata</taxon>
        <taxon>Craniata</taxon>
        <taxon>Vertebrata</taxon>
        <taxon>Euteleostomi</taxon>
        <taxon>Amphibia</taxon>
        <taxon>Batrachia</taxon>
        <taxon>Anura</taxon>
        <taxon>Neobatrachia</taxon>
        <taxon>Ranoidea</taxon>
        <taxon>Ranidae</taxon>
        <taxon>Staurois</taxon>
    </lineage>
</organism>
<evidence type="ECO:0000313" key="1">
    <source>
        <dbReference type="EMBL" id="CAI9616677.1"/>
    </source>
</evidence>
<evidence type="ECO:0000313" key="2">
    <source>
        <dbReference type="Proteomes" id="UP001162483"/>
    </source>
</evidence>
<keyword evidence="2" id="KW-1185">Reference proteome</keyword>
<comment type="caution">
    <text evidence="1">The sequence shown here is derived from an EMBL/GenBank/DDBJ whole genome shotgun (WGS) entry which is preliminary data.</text>
</comment>